<dbReference type="InterPro" id="IPR011009">
    <property type="entry name" value="Kinase-like_dom_sf"/>
</dbReference>
<dbReference type="Proteomes" id="UP001049518">
    <property type="component" value="Chromosome"/>
</dbReference>
<dbReference type="InterPro" id="IPR050167">
    <property type="entry name" value="Ser_Thr_protein_kinase"/>
</dbReference>
<organism evidence="3 4">
    <name type="scientific">Actinomadura graeca</name>
    <dbReference type="NCBI Taxonomy" id="2750812"/>
    <lineage>
        <taxon>Bacteria</taxon>
        <taxon>Bacillati</taxon>
        <taxon>Actinomycetota</taxon>
        <taxon>Actinomycetes</taxon>
        <taxon>Streptosporangiales</taxon>
        <taxon>Thermomonosporaceae</taxon>
        <taxon>Actinomadura</taxon>
    </lineage>
</organism>
<keyword evidence="3" id="KW-0808">Transferase</keyword>
<dbReference type="PANTHER" id="PTHR23257:SF958">
    <property type="entry name" value="SERINE_THREONINE-PROTEIN KINASE WNK4"/>
    <property type="match status" value="1"/>
</dbReference>
<accession>A0ABX8QZL2</accession>
<dbReference type="Pfam" id="PF00069">
    <property type="entry name" value="Pkinase"/>
    <property type="match status" value="1"/>
</dbReference>
<dbReference type="GO" id="GO:0004674">
    <property type="term" value="F:protein serine/threonine kinase activity"/>
    <property type="evidence" value="ECO:0007669"/>
    <property type="project" value="UniProtKB-KW"/>
</dbReference>
<feature type="domain" description="Protein kinase" evidence="2">
    <location>
        <begin position="1"/>
        <end position="295"/>
    </location>
</feature>
<dbReference type="InterPro" id="IPR000719">
    <property type="entry name" value="Prot_kinase_dom"/>
</dbReference>
<keyword evidence="3" id="KW-0418">Kinase</keyword>
<protein>
    <submittedName>
        <fullName evidence="3">Serine/threonine protein kinase</fullName>
    </submittedName>
</protein>
<keyword evidence="3" id="KW-0723">Serine/threonine-protein kinase</keyword>
<dbReference type="SMART" id="SM00220">
    <property type="entry name" value="S_TKc"/>
    <property type="match status" value="1"/>
</dbReference>
<proteinExistence type="predicted"/>
<keyword evidence="4" id="KW-1185">Reference proteome</keyword>
<dbReference type="EMBL" id="CP059572">
    <property type="protein sequence ID" value="QXJ22223.1"/>
    <property type="molecule type" value="Genomic_DNA"/>
</dbReference>
<dbReference type="SUPFAM" id="SSF56112">
    <property type="entry name" value="Protein kinase-like (PK-like)"/>
    <property type="match status" value="1"/>
</dbReference>
<evidence type="ECO:0000259" key="2">
    <source>
        <dbReference type="PROSITE" id="PS50011"/>
    </source>
</evidence>
<dbReference type="InterPro" id="IPR008271">
    <property type="entry name" value="Ser/Thr_kinase_AS"/>
</dbReference>
<evidence type="ECO:0000313" key="4">
    <source>
        <dbReference type="Proteomes" id="UP001049518"/>
    </source>
</evidence>
<evidence type="ECO:0000313" key="3">
    <source>
        <dbReference type="EMBL" id="QXJ22223.1"/>
    </source>
</evidence>
<reference evidence="3" key="1">
    <citation type="submission" date="2020-07" db="EMBL/GenBank/DDBJ databases">
        <authorList>
            <person name="Tarantini F.S."/>
            <person name="Hong K.W."/>
            <person name="Chan K.G."/>
        </authorList>
    </citation>
    <scope>NUCLEOTIDE SEQUENCE</scope>
    <source>
        <strain evidence="3">32-07</strain>
    </source>
</reference>
<sequence>MRHGDVVQGYRIVSEPTNEGGGKCVWAFAERAGRECFIKRFLEPKRPREGGGGSEASRRARLRECAEFEDRHRAIMDRLHPRAAGGGNLVLATDFFHERSSYYKVTERIDAVPGVRPHALDRRHRAVLLRTLALSLRLLHGLGIVHGDLKPANVLVQRRAANTFHTAKLIDFDDAYFSGSPPAPAVIAGDSLYGAPEWLRYLREDGDTSPAELTTSADVFSLGLMAHLYLTGSLPAYDTGRYASPAEAVDADGPLRVDDRLAPEMRGLIEAMTAADPGRRPAARAFVEALADPGTCRLDREEDGAPPRSSSRIRSKIDGPGGAAPSGP</sequence>
<feature type="region of interest" description="Disordered" evidence="1">
    <location>
        <begin position="295"/>
        <end position="328"/>
    </location>
</feature>
<dbReference type="Gene3D" id="1.10.510.10">
    <property type="entry name" value="Transferase(Phosphotransferase) domain 1"/>
    <property type="match status" value="1"/>
</dbReference>
<dbReference type="RefSeq" id="WP_231335433.1">
    <property type="nucleotide sequence ID" value="NZ_CP059572.1"/>
</dbReference>
<dbReference type="PROSITE" id="PS00108">
    <property type="entry name" value="PROTEIN_KINASE_ST"/>
    <property type="match status" value="1"/>
</dbReference>
<dbReference type="PROSITE" id="PS50011">
    <property type="entry name" value="PROTEIN_KINASE_DOM"/>
    <property type="match status" value="1"/>
</dbReference>
<dbReference type="PANTHER" id="PTHR23257">
    <property type="entry name" value="SERINE-THREONINE PROTEIN KINASE"/>
    <property type="match status" value="1"/>
</dbReference>
<gene>
    <name evidence="3" type="ORF">AGRA3207_003189</name>
</gene>
<feature type="compositionally biased region" description="Gly residues" evidence="1">
    <location>
        <begin position="319"/>
        <end position="328"/>
    </location>
</feature>
<evidence type="ECO:0000256" key="1">
    <source>
        <dbReference type="SAM" id="MobiDB-lite"/>
    </source>
</evidence>
<name>A0ABX8QZL2_9ACTN</name>